<feature type="compositionally biased region" description="Basic and acidic residues" evidence="1">
    <location>
        <begin position="60"/>
        <end position="73"/>
    </location>
</feature>
<gene>
    <name evidence="2" type="ORF">CH357_03345</name>
</gene>
<dbReference type="EMBL" id="NPDN01000002">
    <property type="protein sequence ID" value="PJZ26544.1"/>
    <property type="molecule type" value="Genomic_DNA"/>
</dbReference>
<name>A0A2M9XFY5_9LEPT</name>
<evidence type="ECO:0000256" key="1">
    <source>
        <dbReference type="SAM" id="MobiDB-lite"/>
    </source>
</evidence>
<feature type="region of interest" description="Disordered" evidence="1">
    <location>
        <begin position="31"/>
        <end position="73"/>
    </location>
</feature>
<evidence type="ECO:0000313" key="2">
    <source>
        <dbReference type="EMBL" id="PJZ26544.1"/>
    </source>
</evidence>
<proteinExistence type="predicted"/>
<evidence type="ECO:0000313" key="3">
    <source>
        <dbReference type="Proteomes" id="UP000232196"/>
    </source>
</evidence>
<dbReference type="Proteomes" id="UP000232196">
    <property type="component" value="Unassembled WGS sequence"/>
</dbReference>
<comment type="caution">
    <text evidence="2">The sequence shown here is derived from an EMBL/GenBank/DDBJ whole genome shotgun (WGS) entry which is preliminary data.</text>
</comment>
<keyword evidence="3" id="KW-1185">Reference proteome</keyword>
<protein>
    <submittedName>
        <fullName evidence="2">Uncharacterized protein</fullName>
    </submittedName>
</protein>
<reference evidence="2 3" key="1">
    <citation type="submission" date="2017-07" db="EMBL/GenBank/DDBJ databases">
        <title>Leptospira spp. isolated from tropical soils.</title>
        <authorList>
            <person name="Thibeaux R."/>
            <person name="Iraola G."/>
            <person name="Ferres I."/>
            <person name="Bierque E."/>
            <person name="Girault D."/>
            <person name="Soupe-Gilbert M.-E."/>
            <person name="Picardeau M."/>
            <person name="Goarant C."/>
        </authorList>
    </citation>
    <scope>NUCLEOTIDE SEQUENCE [LARGE SCALE GENOMIC DNA]</scope>
    <source>
        <strain evidence="2 3">MCA1-C-A1</strain>
    </source>
</reference>
<dbReference type="AlphaFoldDB" id="A0A2M9XFY5"/>
<organism evidence="2 3">
    <name type="scientific">Leptospira hartskeerlii</name>
    <dbReference type="NCBI Taxonomy" id="2023177"/>
    <lineage>
        <taxon>Bacteria</taxon>
        <taxon>Pseudomonadati</taxon>
        <taxon>Spirochaetota</taxon>
        <taxon>Spirochaetia</taxon>
        <taxon>Leptospirales</taxon>
        <taxon>Leptospiraceae</taxon>
        <taxon>Leptospira</taxon>
    </lineage>
</organism>
<accession>A0A2M9XFY5</accession>
<sequence>MLDQGGKTLFNQWTSSPITWEEAQLFQKTLTPNLPKEGLVPSERSESRDEGTSTTPPRGARPEPAKGARPEPVEGVKAIAVPIGSLLADEKGGLLEFVVFVQSKKGECQDRFSVQLTTFTRSSKDILKILWMGAAHRIPYSVSKCLDDNDDPHIKTLARHSFYPTYHAFPFTYIANFFTTDPHVLTVNYYSTLDEAISKLPATIRYSFCARLAASSSGSVRCIASQTNTTPPILWKDHIRKPTPSELTKEITTEPSLP</sequence>